<organism evidence="2 3">
    <name type="scientific">Prescottella agglutinans</name>
    <dbReference type="NCBI Taxonomy" id="1644129"/>
    <lineage>
        <taxon>Bacteria</taxon>
        <taxon>Bacillati</taxon>
        <taxon>Actinomycetota</taxon>
        <taxon>Actinomycetes</taxon>
        <taxon>Mycobacteriales</taxon>
        <taxon>Nocardiaceae</taxon>
        <taxon>Prescottella</taxon>
    </lineage>
</organism>
<proteinExistence type="predicted"/>
<evidence type="ECO:0008006" key="4">
    <source>
        <dbReference type="Google" id="ProtNLM"/>
    </source>
</evidence>
<dbReference type="RefSeq" id="WP_127915569.1">
    <property type="nucleotide sequence ID" value="NZ_RKLP01000003.1"/>
</dbReference>
<protein>
    <recommendedName>
        <fullName evidence="4">Secreted protein</fullName>
    </recommendedName>
</protein>
<dbReference type="AlphaFoldDB" id="A0A438BGL4"/>
<feature type="chain" id="PRO_5019352735" description="Secreted protein" evidence="1">
    <location>
        <begin position="32"/>
        <end position="174"/>
    </location>
</feature>
<keyword evidence="1" id="KW-0732">Signal</keyword>
<reference evidence="2 3" key="1">
    <citation type="submission" date="2018-11" db="EMBL/GenBank/DDBJ databases">
        <title>Rhodococcus spongicola sp. nov. and Rhodococcus xishaensis sp. nov. from marine sponges.</title>
        <authorList>
            <person name="Li L."/>
            <person name="Lin H.W."/>
        </authorList>
    </citation>
    <scope>NUCLEOTIDE SEQUENCE [LARGE SCALE GENOMIC DNA]</scope>
    <source>
        <strain evidence="2 3">CCTCC AB2014297</strain>
    </source>
</reference>
<evidence type="ECO:0000256" key="1">
    <source>
        <dbReference type="SAM" id="SignalP"/>
    </source>
</evidence>
<dbReference type="EMBL" id="RKLP01000003">
    <property type="protein sequence ID" value="RVW10179.1"/>
    <property type="molecule type" value="Genomic_DNA"/>
</dbReference>
<name>A0A438BGL4_9NOCA</name>
<gene>
    <name evidence="2" type="ORF">EGT67_08205</name>
</gene>
<feature type="signal peptide" evidence="1">
    <location>
        <begin position="1"/>
        <end position="31"/>
    </location>
</feature>
<keyword evidence="3" id="KW-1185">Reference proteome</keyword>
<dbReference type="Proteomes" id="UP000286208">
    <property type="component" value="Unassembled WGS sequence"/>
</dbReference>
<evidence type="ECO:0000313" key="3">
    <source>
        <dbReference type="Proteomes" id="UP000286208"/>
    </source>
</evidence>
<dbReference type="OrthoDB" id="4471790at2"/>
<evidence type="ECO:0000313" key="2">
    <source>
        <dbReference type="EMBL" id="RVW10179.1"/>
    </source>
</evidence>
<comment type="caution">
    <text evidence="2">The sequence shown here is derived from an EMBL/GenBank/DDBJ whole genome shotgun (WGS) entry which is preliminary data.</text>
</comment>
<sequence length="174" mass="17091">MRTRSATVLTRSAAVAISAAALLTGPAIASAAPSPEFTGPVLTTEADGSVVDVTIENPNAGYPTSTCGAVAVDAAKVTQALDDPTKVLEPGFVAWTSGLDAVPAGATKSYTTDALADGVYAFVGACIALSNPTPVLGEPQIVPVGGVLGSLGTATGSLGDIVPSLGDLLGRLLK</sequence>
<accession>A0A438BGL4</accession>